<feature type="chain" id="PRO_5042039596" evidence="1">
    <location>
        <begin position="27"/>
        <end position="167"/>
    </location>
</feature>
<feature type="domain" description="FAS1" evidence="2">
    <location>
        <begin position="26"/>
        <end position="156"/>
    </location>
</feature>
<reference evidence="3" key="1">
    <citation type="submission" date="2018-04" db="EMBL/GenBank/DDBJ databases">
        <title>Genomes of Endosymbiotic and Endophytic Bradyrhizobium Publication status.</title>
        <authorList>
            <person name="Guha S."/>
            <person name="Jorrin B."/>
            <person name="Sarkar M."/>
            <person name="Poole P.S."/>
            <person name="DasGupta M."/>
        </authorList>
    </citation>
    <scope>NUCLEOTIDE SEQUENCE</scope>
    <source>
        <strain evidence="3">WBOS16</strain>
    </source>
</reference>
<proteinExistence type="predicted"/>
<keyword evidence="1" id="KW-0732">Signal</keyword>
<evidence type="ECO:0000256" key="1">
    <source>
        <dbReference type="SAM" id="SignalP"/>
    </source>
</evidence>
<evidence type="ECO:0000313" key="3">
    <source>
        <dbReference type="EMBL" id="UUO66259.1"/>
    </source>
</evidence>
<protein>
    <submittedName>
        <fullName evidence="3">Nex18 symbiotically induced protein</fullName>
    </submittedName>
</protein>
<dbReference type="Gene3D" id="2.30.180.10">
    <property type="entry name" value="FAS1 domain"/>
    <property type="match status" value="1"/>
</dbReference>
<dbReference type="AlphaFoldDB" id="A0AAE9NAG0"/>
<accession>A0AAE9NAG0</accession>
<dbReference type="Proteomes" id="UP001058872">
    <property type="component" value="Chromosome"/>
</dbReference>
<dbReference type="RefSeq" id="WP_257177064.1">
    <property type="nucleotide sequence ID" value="NZ_CP028989.1"/>
</dbReference>
<dbReference type="SUPFAM" id="SSF82153">
    <property type="entry name" value="FAS1 domain"/>
    <property type="match status" value="1"/>
</dbReference>
<dbReference type="PROSITE" id="PS50213">
    <property type="entry name" value="FAS1"/>
    <property type="match status" value="1"/>
</dbReference>
<dbReference type="InterPro" id="IPR000782">
    <property type="entry name" value="FAS1_domain"/>
</dbReference>
<dbReference type="PANTHER" id="PTHR10900">
    <property type="entry name" value="PERIOSTIN-RELATED"/>
    <property type="match status" value="1"/>
</dbReference>
<evidence type="ECO:0000259" key="2">
    <source>
        <dbReference type="PROSITE" id="PS50213"/>
    </source>
</evidence>
<gene>
    <name evidence="3" type="ORF">DCM83_14305</name>
</gene>
<name>A0AAE9NAG0_9BRAD</name>
<dbReference type="SMART" id="SM00554">
    <property type="entry name" value="FAS1"/>
    <property type="match status" value="1"/>
</dbReference>
<organism evidence="3 4">
    <name type="scientific">Bradyrhizobium betae</name>
    <dbReference type="NCBI Taxonomy" id="244734"/>
    <lineage>
        <taxon>Bacteria</taxon>
        <taxon>Pseudomonadati</taxon>
        <taxon>Pseudomonadota</taxon>
        <taxon>Alphaproteobacteria</taxon>
        <taxon>Hyphomicrobiales</taxon>
        <taxon>Nitrobacteraceae</taxon>
        <taxon>Bradyrhizobium</taxon>
    </lineage>
</organism>
<dbReference type="GO" id="GO:0005615">
    <property type="term" value="C:extracellular space"/>
    <property type="evidence" value="ECO:0007669"/>
    <property type="project" value="TreeGrafter"/>
</dbReference>
<dbReference type="EMBL" id="CP028989">
    <property type="protein sequence ID" value="UUO66259.1"/>
    <property type="molecule type" value="Genomic_DNA"/>
</dbReference>
<evidence type="ECO:0000313" key="4">
    <source>
        <dbReference type="Proteomes" id="UP001058872"/>
    </source>
</evidence>
<dbReference type="FunFam" id="2.30.180.10:FF:000019">
    <property type="entry name" value="Cell surface lipoprotein"/>
    <property type="match status" value="1"/>
</dbReference>
<feature type="signal peptide" evidence="1">
    <location>
        <begin position="1"/>
        <end position="26"/>
    </location>
</feature>
<sequence length="167" mass="17119">MTPAIRSFVAGAALVAGLLGPSVARAADIVDTAVSAGSFTTLVTAVKAAGLVKTLKSKGPFTVFAPSDAAFAKLPPGTVESLLKNKAKLAAILKYHVVPGRVKAADIAGKSLQVATVQGQPVSVDGRFGVRVNDAHVIQPDIEASNGVIHVIDTVLMPPARAKKMHH</sequence>
<dbReference type="Pfam" id="PF02469">
    <property type="entry name" value="Fasciclin"/>
    <property type="match status" value="1"/>
</dbReference>
<dbReference type="InterPro" id="IPR036378">
    <property type="entry name" value="FAS1_dom_sf"/>
</dbReference>
<dbReference type="PANTHER" id="PTHR10900:SF77">
    <property type="entry name" value="FI19380P1"/>
    <property type="match status" value="1"/>
</dbReference>
<dbReference type="InterPro" id="IPR050904">
    <property type="entry name" value="Adhesion/Biosynth-related"/>
</dbReference>